<sequence length="63" mass="7492">MVSVDVVFLHTHHQGKKVEAAQWTDIVGINMYSINIPKRKRHWYIYGIAELIHLPIVFDRGYW</sequence>
<evidence type="ECO:0000313" key="2">
    <source>
        <dbReference type="Proteomes" id="UP000179524"/>
    </source>
</evidence>
<dbReference type="AlphaFoldDB" id="A0A1S2M1T5"/>
<gene>
    <name evidence="1" type="ORF">BKP37_03775</name>
</gene>
<keyword evidence="2" id="KW-1185">Reference proteome</keyword>
<protein>
    <submittedName>
        <fullName evidence="1">Uncharacterized protein</fullName>
    </submittedName>
</protein>
<accession>A0A1S2M1T5</accession>
<comment type="caution">
    <text evidence="1">The sequence shown here is derived from an EMBL/GenBank/DDBJ whole genome shotgun (WGS) entry which is preliminary data.</text>
</comment>
<evidence type="ECO:0000313" key="1">
    <source>
        <dbReference type="EMBL" id="OIJ17615.1"/>
    </source>
</evidence>
<name>A0A1S2M1T5_9BACI</name>
<reference evidence="1 2" key="1">
    <citation type="submission" date="2016-10" db="EMBL/GenBank/DDBJ databases">
        <title>Draft genome sequences of four alkaliphilic bacteria belonging to the Anaerobacillus genus.</title>
        <authorList>
            <person name="Bassil N.M."/>
            <person name="Lloyd J.R."/>
        </authorList>
    </citation>
    <scope>NUCLEOTIDE SEQUENCE [LARGE SCALE GENOMIC DNA]</scope>
    <source>
        <strain evidence="1 2">DSM 18345</strain>
    </source>
</reference>
<organism evidence="1 2">
    <name type="scientific">Anaerobacillus alkalilacustris</name>
    <dbReference type="NCBI Taxonomy" id="393763"/>
    <lineage>
        <taxon>Bacteria</taxon>
        <taxon>Bacillati</taxon>
        <taxon>Bacillota</taxon>
        <taxon>Bacilli</taxon>
        <taxon>Bacillales</taxon>
        <taxon>Bacillaceae</taxon>
        <taxon>Anaerobacillus</taxon>
    </lineage>
</organism>
<dbReference type="Proteomes" id="UP000179524">
    <property type="component" value="Unassembled WGS sequence"/>
</dbReference>
<dbReference type="EMBL" id="MLQR01000001">
    <property type="protein sequence ID" value="OIJ17615.1"/>
    <property type="molecule type" value="Genomic_DNA"/>
</dbReference>
<proteinExistence type="predicted"/>